<sequence>MDMQQTMNNVFNQMVAEGKVEEIIREQVESTVKSVIKDTLGSWSNFSKHLEEEMKEQVKLNLNNFKLPDYNLIIKNTIEEHAEAIMHEQGVTKMKEALDEMLVGDSADIKFSELLLEMVKDEMELEELGYDECKEISVHVDDSYSSLTFIYFDPEPDKRQYECKYRLTLNTDGIINTAEIGGREFKNSVIMGGLRGFGRTLFKAYARGIKIILDDYETEFGNPEYE</sequence>
<reference evidence="1 2" key="1">
    <citation type="submission" date="2024-06" db="EMBL/GenBank/DDBJ databases">
        <title>Sorghum-associated microbial communities from plants grown in Nebraska, USA.</title>
        <authorList>
            <person name="Schachtman D."/>
        </authorList>
    </citation>
    <scope>NUCLEOTIDE SEQUENCE [LARGE SCALE GENOMIC DNA]</scope>
    <source>
        <strain evidence="1 2">736</strain>
    </source>
</reference>
<keyword evidence="2" id="KW-1185">Reference proteome</keyword>
<protein>
    <recommendedName>
        <fullName evidence="3">Phage protein</fullName>
    </recommendedName>
</protein>
<dbReference type="EMBL" id="JBEPSB010000018">
    <property type="protein sequence ID" value="MET4562217.1"/>
    <property type="molecule type" value="Genomic_DNA"/>
</dbReference>
<name>A0ABV2PMP5_9BACI</name>
<dbReference type="Proteomes" id="UP001549363">
    <property type="component" value="Unassembled WGS sequence"/>
</dbReference>
<accession>A0ABV2PMP5</accession>
<organism evidence="1 2">
    <name type="scientific">Lysinibacillus parviboronicapiens</name>
    <dbReference type="NCBI Taxonomy" id="436516"/>
    <lineage>
        <taxon>Bacteria</taxon>
        <taxon>Bacillati</taxon>
        <taxon>Bacillota</taxon>
        <taxon>Bacilli</taxon>
        <taxon>Bacillales</taxon>
        <taxon>Bacillaceae</taxon>
        <taxon>Lysinibacillus</taxon>
    </lineage>
</organism>
<evidence type="ECO:0008006" key="3">
    <source>
        <dbReference type="Google" id="ProtNLM"/>
    </source>
</evidence>
<comment type="caution">
    <text evidence="1">The sequence shown here is derived from an EMBL/GenBank/DDBJ whole genome shotgun (WGS) entry which is preliminary data.</text>
</comment>
<gene>
    <name evidence="1" type="ORF">ABIA69_003403</name>
</gene>
<evidence type="ECO:0000313" key="2">
    <source>
        <dbReference type="Proteomes" id="UP001549363"/>
    </source>
</evidence>
<evidence type="ECO:0000313" key="1">
    <source>
        <dbReference type="EMBL" id="MET4562217.1"/>
    </source>
</evidence>
<dbReference type="RefSeq" id="WP_354472399.1">
    <property type="nucleotide sequence ID" value="NZ_JBEPSB010000018.1"/>
</dbReference>
<proteinExistence type="predicted"/>